<dbReference type="Pfam" id="PF03693">
    <property type="entry name" value="ParD_antitoxin"/>
    <property type="match status" value="1"/>
</dbReference>
<reference evidence="3 4" key="1">
    <citation type="journal article" date="2018" name="Nat. Biotechnol.">
        <title>A standardized bacterial taxonomy based on genome phylogeny substantially revises the tree of life.</title>
        <authorList>
            <person name="Parks D.H."/>
            <person name="Chuvochina M."/>
            <person name="Waite D.W."/>
            <person name="Rinke C."/>
            <person name="Skarshewski A."/>
            <person name="Chaumeil P.A."/>
            <person name="Hugenholtz P."/>
        </authorList>
    </citation>
    <scope>NUCLEOTIDE SEQUENCE [LARGE SCALE GENOMIC DNA]</scope>
    <source>
        <strain evidence="3">UBA8739</strain>
    </source>
</reference>
<comment type="similarity">
    <text evidence="1">Belongs to the ParD antitoxin family.</text>
</comment>
<evidence type="ECO:0000313" key="4">
    <source>
        <dbReference type="Proteomes" id="UP000257706"/>
    </source>
</evidence>
<dbReference type="EMBL" id="DMAI01000008">
    <property type="protein sequence ID" value="HAE45897.1"/>
    <property type="molecule type" value="Genomic_DNA"/>
</dbReference>
<dbReference type="Gene3D" id="6.10.10.120">
    <property type="entry name" value="Antitoxin ParD1-like"/>
    <property type="match status" value="1"/>
</dbReference>
<sequence length="87" mass="9590">MTMATMNVSVTDQMKIWVEGQVESGRYGNASDYIRDLIRRDQDRRAALADIQRLIDEGLASGSSGLSMQDVLTEARRRAALSADNGL</sequence>
<dbReference type="NCBIfam" id="TIGR02606">
    <property type="entry name" value="antidote_CC2985"/>
    <property type="match status" value="1"/>
</dbReference>
<dbReference type="InterPro" id="IPR038296">
    <property type="entry name" value="ParD_sf"/>
</dbReference>
<evidence type="ECO:0000256" key="1">
    <source>
        <dbReference type="ARBA" id="ARBA00008580"/>
    </source>
</evidence>
<dbReference type="PANTHER" id="PTHR36582">
    <property type="entry name" value="ANTITOXIN PARD"/>
    <property type="match status" value="1"/>
</dbReference>
<evidence type="ECO:0000313" key="3">
    <source>
        <dbReference type="EMBL" id="HAE45897.1"/>
    </source>
</evidence>
<dbReference type="InterPro" id="IPR022789">
    <property type="entry name" value="ParD"/>
</dbReference>
<name>A0A3B9IF38_9PROT</name>
<dbReference type="Proteomes" id="UP000257706">
    <property type="component" value="Unassembled WGS sequence"/>
</dbReference>
<protein>
    <submittedName>
        <fullName evidence="3">Type II toxin-antitoxin system ParD family antitoxin</fullName>
    </submittedName>
</protein>
<gene>
    <name evidence="3" type="ORF">DCK97_00610</name>
</gene>
<proteinExistence type="inferred from homology"/>
<dbReference type="AlphaFoldDB" id="A0A3B9IF38"/>
<comment type="caution">
    <text evidence="3">The sequence shown here is derived from an EMBL/GenBank/DDBJ whole genome shotgun (WGS) entry which is preliminary data.</text>
</comment>
<dbReference type="InterPro" id="IPR010985">
    <property type="entry name" value="Ribbon_hlx_hlx"/>
</dbReference>
<keyword evidence="2" id="KW-1277">Toxin-antitoxin system</keyword>
<dbReference type="GO" id="GO:0006355">
    <property type="term" value="P:regulation of DNA-templated transcription"/>
    <property type="evidence" value="ECO:0007669"/>
    <property type="project" value="InterPro"/>
</dbReference>
<dbReference type="SUPFAM" id="SSF47598">
    <property type="entry name" value="Ribbon-helix-helix"/>
    <property type="match status" value="1"/>
</dbReference>
<organism evidence="3 4">
    <name type="scientific">Tistrella mobilis</name>
    <dbReference type="NCBI Taxonomy" id="171437"/>
    <lineage>
        <taxon>Bacteria</taxon>
        <taxon>Pseudomonadati</taxon>
        <taxon>Pseudomonadota</taxon>
        <taxon>Alphaproteobacteria</taxon>
        <taxon>Geminicoccales</taxon>
        <taxon>Geminicoccaceae</taxon>
        <taxon>Tistrella</taxon>
    </lineage>
</organism>
<accession>A0A3B9IF38</accession>
<dbReference type="PANTHER" id="PTHR36582:SF2">
    <property type="entry name" value="ANTITOXIN PARD"/>
    <property type="match status" value="1"/>
</dbReference>
<evidence type="ECO:0000256" key="2">
    <source>
        <dbReference type="ARBA" id="ARBA00022649"/>
    </source>
</evidence>